<dbReference type="Pfam" id="PF14226">
    <property type="entry name" value="DIOX_N"/>
    <property type="match status" value="1"/>
</dbReference>
<dbReference type="EMBL" id="CYKH01002234">
    <property type="protein sequence ID" value="CUG94320.1"/>
    <property type="molecule type" value="Genomic_DNA"/>
</dbReference>
<keyword evidence="1" id="KW-0479">Metal-binding</keyword>
<dbReference type="Gene3D" id="2.60.120.330">
    <property type="entry name" value="B-lactam Antibiotic, Isopenicillin N Synthase, Chain"/>
    <property type="match status" value="1"/>
</dbReference>
<name>A0A0S4JVQ8_BODSA</name>
<dbReference type="Proteomes" id="UP000051952">
    <property type="component" value="Unassembled WGS sequence"/>
</dbReference>
<evidence type="ECO:0000313" key="4">
    <source>
        <dbReference type="EMBL" id="CUG94320.1"/>
    </source>
</evidence>
<keyword evidence="1" id="KW-0408">Iron</keyword>
<dbReference type="Pfam" id="PF03171">
    <property type="entry name" value="2OG-FeII_Oxy"/>
    <property type="match status" value="1"/>
</dbReference>
<dbReference type="OMA" id="FRGYYRY"/>
<feature type="domain" description="Fe2OG dioxygenase" evidence="3">
    <location>
        <begin position="255"/>
        <end position="358"/>
    </location>
</feature>
<gene>
    <name evidence="4" type="ORF">BSAL_47595</name>
</gene>
<evidence type="ECO:0000256" key="2">
    <source>
        <dbReference type="SAM" id="MobiDB-lite"/>
    </source>
</evidence>
<dbReference type="InterPro" id="IPR005123">
    <property type="entry name" value="Oxoglu/Fe-dep_dioxygenase_dom"/>
</dbReference>
<protein>
    <submittedName>
        <fullName evidence="4">2-oxoglutarate/Fe(II)-dependent dioxygenase, putative</fullName>
    </submittedName>
</protein>
<sequence length="392" mass="43330">MSSVCLCKTVSRAAANELVDALQAHGYCYLKHDAVSPTLLKEVKTRGRNFFTSLYPSLSEFHKESLRTEMGYRGFYRYVGASGRDDAIDCFSIGRDIHDPQRLRQDYYASAGWESSEYMPKISRVNPWGPLLEVSPNAGREFQQTLLTYYDACHEVSMDALRHIACALGIKPAQNNGEQLPDDAIDEDYFVSNHSKRDHNLEVKFYPQLGRVARSKPIAEVRGASEKNPTGPKVLRRKTASAEPLLPMAAASPGSSTDRSARNASPSTTPASSPLVRLDKHSDLSTITLLAQDVMGGLEVYDETKEAFIEVPVLEDALLMNAGMFLERWTDGFIEATPHRVRSVGTEDRCSVVFFCFPNHDAVIDPMLQANDNPALAQAASFTAGDMMPPVV</sequence>
<dbReference type="PROSITE" id="PS51471">
    <property type="entry name" value="FE2OG_OXY"/>
    <property type="match status" value="1"/>
</dbReference>
<dbReference type="PANTHER" id="PTHR47990">
    <property type="entry name" value="2-OXOGLUTARATE (2OG) AND FE(II)-DEPENDENT OXYGENASE SUPERFAMILY PROTEIN-RELATED"/>
    <property type="match status" value="1"/>
</dbReference>
<feature type="region of interest" description="Disordered" evidence="2">
    <location>
        <begin position="217"/>
        <end position="277"/>
    </location>
</feature>
<dbReference type="InterPro" id="IPR026992">
    <property type="entry name" value="DIOX_N"/>
</dbReference>
<feature type="compositionally biased region" description="Low complexity" evidence="2">
    <location>
        <begin position="264"/>
        <end position="274"/>
    </location>
</feature>
<dbReference type="InterPro" id="IPR044861">
    <property type="entry name" value="IPNS-like_FE2OG_OXY"/>
</dbReference>
<keyword evidence="5" id="KW-1185">Reference proteome</keyword>
<keyword evidence="4" id="KW-0223">Dioxygenase</keyword>
<dbReference type="InterPro" id="IPR027443">
    <property type="entry name" value="IPNS-like_sf"/>
</dbReference>
<dbReference type="VEuPathDB" id="TriTrypDB:BSAL_47595"/>
<dbReference type="SUPFAM" id="SSF51197">
    <property type="entry name" value="Clavaminate synthase-like"/>
    <property type="match status" value="1"/>
</dbReference>
<accession>A0A0S4JVQ8</accession>
<dbReference type="InterPro" id="IPR050231">
    <property type="entry name" value="Iron_ascorbate_oxido_reductase"/>
</dbReference>
<reference evidence="5" key="1">
    <citation type="submission" date="2015-09" db="EMBL/GenBank/DDBJ databases">
        <authorList>
            <consortium name="Pathogen Informatics"/>
        </authorList>
    </citation>
    <scope>NUCLEOTIDE SEQUENCE [LARGE SCALE GENOMIC DNA]</scope>
    <source>
        <strain evidence="5">Lake Konstanz</strain>
    </source>
</reference>
<dbReference type="GO" id="GO:0046872">
    <property type="term" value="F:metal ion binding"/>
    <property type="evidence" value="ECO:0007669"/>
    <property type="project" value="UniProtKB-KW"/>
</dbReference>
<evidence type="ECO:0000256" key="1">
    <source>
        <dbReference type="RuleBase" id="RU003682"/>
    </source>
</evidence>
<proteinExistence type="inferred from homology"/>
<dbReference type="OrthoDB" id="288590at2759"/>
<keyword evidence="1" id="KW-0560">Oxidoreductase</keyword>
<dbReference type="GO" id="GO:0051213">
    <property type="term" value="F:dioxygenase activity"/>
    <property type="evidence" value="ECO:0007669"/>
    <property type="project" value="UniProtKB-KW"/>
</dbReference>
<evidence type="ECO:0000313" key="5">
    <source>
        <dbReference type="Proteomes" id="UP000051952"/>
    </source>
</evidence>
<dbReference type="AlphaFoldDB" id="A0A0S4JVQ8"/>
<evidence type="ECO:0000259" key="3">
    <source>
        <dbReference type="PROSITE" id="PS51471"/>
    </source>
</evidence>
<comment type="similarity">
    <text evidence="1">Belongs to the iron/ascorbate-dependent oxidoreductase family.</text>
</comment>
<organism evidence="4 5">
    <name type="scientific">Bodo saltans</name>
    <name type="common">Flagellated protozoan</name>
    <dbReference type="NCBI Taxonomy" id="75058"/>
    <lineage>
        <taxon>Eukaryota</taxon>
        <taxon>Discoba</taxon>
        <taxon>Euglenozoa</taxon>
        <taxon>Kinetoplastea</taxon>
        <taxon>Metakinetoplastina</taxon>
        <taxon>Eubodonida</taxon>
        <taxon>Bodonidae</taxon>
        <taxon>Bodo</taxon>
    </lineage>
</organism>